<accession>A0AAD5V1A9</accession>
<comment type="caution">
    <text evidence="2">The sequence shown here is derived from an EMBL/GenBank/DDBJ whole genome shotgun (WGS) entry which is preliminary data.</text>
</comment>
<evidence type="ECO:0000313" key="2">
    <source>
        <dbReference type="EMBL" id="KAJ3481717.1"/>
    </source>
</evidence>
<protein>
    <submittedName>
        <fullName evidence="2">Uncharacterized protein</fullName>
    </submittedName>
</protein>
<evidence type="ECO:0000256" key="1">
    <source>
        <dbReference type="SAM" id="MobiDB-lite"/>
    </source>
</evidence>
<reference evidence="2" key="1">
    <citation type="submission" date="2022-07" db="EMBL/GenBank/DDBJ databases">
        <title>Genome Sequence of Physisporinus lineatus.</title>
        <authorList>
            <person name="Buettner E."/>
        </authorList>
    </citation>
    <scope>NUCLEOTIDE SEQUENCE</scope>
    <source>
        <strain evidence="2">VT162</strain>
    </source>
</reference>
<dbReference type="EMBL" id="JANAWD010000307">
    <property type="protein sequence ID" value="KAJ3481717.1"/>
    <property type="molecule type" value="Genomic_DNA"/>
</dbReference>
<feature type="region of interest" description="Disordered" evidence="1">
    <location>
        <begin position="37"/>
        <end position="59"/>
    </location>
</feature>
<name>A0AAD5V1A9_9APHY</name>
<organism evidence="2 3">
    <name type="scientific">Meripilus lineatus</name>
    <dbReference type="NCBI Taxonomy" id="2056292"/>
    <lineage>
        <taxon>Eukaryota</taxon>
        <taxon>Fungi</taxon>
        <taxon>Dikarya</taxon>
        <taxon>Basidiomycota</taxon>
        <taxon>Agaricomycotina</taxon>
        <taxon>Agaricomycetes</taxon>
        <taxon>Polyporales</taxon>
        <taxon>Meripilaceae</taxon>
        <taxon>Meripilus</taxon>
    </lineage>
</organism>
<proteinExistence type="predicted"/>
<dbReference type="Proteomes" id="UP001212997">
    <property type="component" value="Unassembled WGS sequence"/>
</dbReference>
<dbReference type="AlphaFoldDB" id="A0AAD5V1A9"/>
<gene>
    <name evidence="2" type="ORF">NLI96_g7473</name>
</gene>
<evidence type="ECO:0000313" key="3">
    <source>
        <dbReference type="Proteomes" id="UP001212997"/>
    </source>
</evidence>
<keyword evidence="3" id="KW-1185">Reference proteome</keyword>
<sequence length="112" mass="11735">MSKATGAQSDARFETSAAWAEAEASNVKLADQVEKNAEKMHHAARDAAATAQRRSSVSAVDQLEQNLSAKTSQATAEGEANVQGYVAQAKNLASSALATAQVSDGHPYQFIL</sequence>